<dbReference type="EMBL" id="JAIFTL010000265">
    <property type="protein sequence ID" value="KAG9320710.1"/>
    <property type="molecule type" value="Genomic_DNA"/>
</dbReference>
<feature type="region of interest" description="Disordered" evidence="4">
    <location>
        <begin position="1"/>
        <end position="41"/>
    </location>
</feature>
<sequence length="104" mass="11556">MKVDHTREYSNTFKHLRVSDDKLGHHEPTRHPAAPKDSEFPLKSVAPTFSLLQSKPAFTSVTPGPNGVSRQTMDFADLPARFRHPQLTEAEIEAVETGGATIIY</sequence>
<dbReference type="Pfam" id="PF10937">
    <property type="entry name" value="Kgd4-YMR31"/>
    <property type="match status" value="1"/>
</dbReference>
<dbReference type="GO" id="GO:0005739">
    <property type="term" value="C:mitochondrion"/>
    <property type="evidence" value="ECO:0007669"/>
    <property type="project" value="UniProtKB-SubCell"/>
</dbReference>
<dbReference type="AlphaFoldDB" id="A0A9P8CZX4"/>
<name>A0A9P8CZX4_MORAP</name>
<dbReference type="Proteomes" id="UP000717515">
    <property type="component" value="Unassembled WGS sequence"/>
</dbReference>
<gene>
    <name evidence="5" type="ORF">KVV02_008811</name>
</gene>
<dbReference type="InterPro" id="IPR020373">
    <property type="entry name" value="Kgd4/YMR-31"/>
</dbReference>
<comment type="caution">
    <text evidence="5">The sequence shown here is derived from an EMBL/GenBank/DDBJ whole genome shotgun (WGS) entry which is preliminary data.</text>
</comment>
<reference evidence="5" key="1">
    <citation type="submission" date="2021-07" db="EMBL/GenBank/DDBJ databases">
        <title>Draft genome of Mortierella alpina, strain LL118, isolated from an aspen leaf litter sample.</title>
        <authorList>
            <person name="Yang S."/>
            <person name="Vinatzer B.A."/>
        </authorList>
    </citation>
    <scope>NUCLEOTIDE SEQUENCE</scope>
    <source>
        <strain evidence="5">LL118</strain>
    </source>
</reference>
<comment type="subcellular location">
    <subcellularLocation>
        <location evidence="1">Mitochondrion</location>
    </subcellularLocation>
</comment>
<evidence type="ECO:0000313" key="6">
    <source>
        <dbReference type="Proteomes" id="UP000717515"/>
    </source>
</evidence>
<protein>
    <submittedName>
        <fullName evidence="5">Uncharacterized protein</fullName>
    </submittedName>
</protein>
<evidence type="ECO:0000313" key="5">
    <source>
        <dbReference type="EMBL" id="KAG9320710.1"/>
    </source>
</evidence>
<accession>A0A9P8CZX4</accession>
<proteinExistence type="inferred from homology"/>
<evidence type="ECO:0000256" key="4">
    <source>
        <dbReference type="SAM" id="MobiDB-lite"/>
    </source>
</evidence>
<keyword evidence="2" id="KW-0496">Mitochondrion</keyword>
<feature type="compositionally biased region" description="Basic and acidic residues" evidence="4">
    <location>
        <begin position="17"/>
        <end position="40"/>
    </location>
</feature>
<evidence type="ECO:0000256" key="2">
    <source>
        <dbReference type="ARBA" id="ARBA00023128"/>
    </source>
</evidence>
<organism evidence="5 6">
    <name type="scientific">Mortierella alpina</name>
    <name type="common">Oleaginous fungus</name>
    <name type="synonym">Mortierella renispora</name>
    <dbReference type="NCBI Taxonomy" id="64518"/>
    <lineage>
        <taxon>Eukaryota</taxon>
        <taxon>Fungi</taxon>
        <taxon>Fungi incertae sedis</taxon>
        <taxon>Mucoromycota</taxon>
        <taxon>Mortierellomycotina</taxon>
        <taxon>Mortierellomycetes</taxon>
        <taxon>Mortierellales</taxon>
        <taxon>Mortierellaceae</taxon>
        <taxon>Mortierella</taxon>
    </lineage>
</organism>
<evidence type="ECO:0000256" key="3">
    <source>
        <dbReference type="ARBA" id="ARBA00043970"/>
    </source>
</evidence>
<comment type="similarity">
    <text evidence="3">Belongs to the alpha-ketoglutarate dehydrogenase component 4 family.</text>
</comment>
<evidence type="ECO:0000256" key="1">
    <source>
        <dbReference type="ARBA" id="ARBA00004173"/>
    </source>
</evidence>
<dbReference type="GO" id="GO:0006103">
    <property type="term" value="P:2-oxoglutarate metabolic process"/>
    <property type="evidence" value="ECO:0007669"/>
    <property type="project" value="InterPro"/>
</dbReference>